<reference evidence="1 2" key="2">
    <citation type="submission" date="2016-05" db="EMBL/GenBank/DDBJ databases">
        <title>Lineage-specific infection strategies underlie the spectrum of fungal disease in amphibians.</title>
        <authorList>
            <person name="Cuomo C.A."/>
            <person name="Farrer R.A."/>
            <person name="James T."/>
            <person name="Longcore J."/>
            <person name="Birren B."/>
        </authorList>
    </citation>
    <scope>NUCLEOTIDE SEQUENCE [LARGE SCALE GENOMIC DNA]</scope>
    <source>
        <strain evidence="1 2">JEL423</strain>
    </source>
</reference>
<proteinExistence type="predicted"/>
<sequence length="51" mass="5872">MSVGISTAEEPRWVARIRKFKEFQANAQPEFRNVTKYVGVLCALPNFENNN</sequence>
<organism evidence="1 2">
    <name type="scientific">Batrachochytrium dendrobatidis (strain JEL423)</name>
    <dbReference type="NCBI Taxonomy" id="403673"/>
    <lineage>
        <taxon>Eukaryota</taxon>
        <taxon>Fungi</taxon>
        <taxon>Fungi incertae sedis</taxon>
        <taxon>Chytridiomycota</taxon>
        <taxon>Chytridiomycota incertae sedis</taxon>
        <taxon>Chytridiomycetes</taxon>
        <taxon>Rhizophydiales</taxon>
        <taxon>Rhizophydiales incertae sedis</taxon>
        <taxon>Batrachochytrium</taxon>
    </lineage>
</organism>
<dbReference type="VEuPathDB" id="FungiDB:BDEG_25427"/>
<dbReference type="EMBL" id="DS022306">
    <property type="protein sequence ID" value="OAJ41897.1"/>
    <property type="molecule type" value="Genomic_DNA"/>
</dbReference>
<gene>
    <name evidence="1" type="ORF">BDEG_25427</name>
</gene>
<evidence type="ECO:0000313" key="1">
    <source>
        <dbReference type="EMBL" id="OAJ41897.1"/>
    </source>
</evidence>
<name>A0A177WP50_BATDL</name>
<reference evidence="1 2" key="1">
    <citation type="submission" date="2006-10" db="EMBL/GenBank/DDBJ databases">
        <title>The Genome Sequence of Batrachochytrium dendrobatidis JEL423.</title>
        <authorList>
            <consortium name="The Broad Institute Genome Sequencing Platform"/>
            <person name="Birren B."/>
            <person name="Lander E."/>
            <person name="Galagan J."/>
            <person name="Cuomo C."/>
            <person name="Devon K."/>
            <person name="Jaffe D."/>
            <person name="Butler J."/>
            <person name="Alvarez P."/>
            <person name="Gnerre S."/>
            <person name="Grabherr M."/>
            <person name="Kleber M."/>
            <person name="Mauceli E."/>
            <person name="Brockman W."/>
            <person name="Young S."/>
            <person name="LaButti K."/>
            <person name="Sykes S."/>
            <person name="DeCaprio D."/>
            <person name="Crawford M."/>
            <person name="Koehrsen M."/>
            <person name="Engels R."/>
            <person name="Montgomery P."/>
            <person name="Pearson M."/>
            <person name="Howarth C."/>
            <person name="Larson L."/>
            <person name="White J."/>
            <person name="O'Leary S."/>
            <person name="Kodira C."/>
            <person name="Zeng Q."/>
            <person name="Yandava C."/>
            <person name="Alvarado L."/>
            <person name="Longcore J."/>
            <person name="James T."/>
        </authorList>
    </citation>
    <scope>NUCLEOTIDE SEQUENCE [LARGE SCALE GENOMIC DNA]</scope>
    <source>
        <strain evidence="1 2">JEL423</strain>
    </source>
</reference>
<protein>
    <submittedName>
        <fullName evidence="1">Uncharacterized protein</fullName>
    </submittedName>
</protein>
<dbReference type="AlphaFoldDB" id="A0A177WP50"/>
<evidence type="ECO:0000313" key="2">
    <source>
        <dbReference type="Proteomes" id="UP000077115"/>
    </source>
</evidence>
<accession>A0A177WP50</accession>
<dbReference type="Proteomes" id="UP000077115">
    <property type="component" value="Unassembled WGS sequence"/>
</dbReference>